<evidence type="ECO:0000313" key="3">
    <source>
        <dbReference type="EMBL" id="NKN33025.1"/>
    </source>
</evidence>
<sequence length="189" mass="20432">MNPAKVALVTALAGGLSIGAALLGERWIDPEGGGIPLAGLGQGEPVQWPEIRLPDLAGHEHSSDTWSGHPLILNFWAAWCPPCLEELPRLERFAQRHADAGIRVVAIAVDRPEATRAFLAAHPVDLTILLAELETITLTRRLGNRVEGLPFTVAFDARGRHVFSHLGALEQDQFEQLAARLDAPSATPR</sequence>
<dbReference type="EMBL" id="JAAXKX010000007">
    <property type="protein sequence ID" value="NKN33025.1"/>
    <property type="molecule type" value="Genomic_DNA"/>
</dbReference>
<gene>
    <name evidence="3" type="ORF">HF203_07295</name>
</gene>
<feature type="domain" description="Thioredoxin" evidence="2">
    <location>
        <begin position="42"/>
        <end position="183"/>
    </location>
</feature>
<accession>A0ABX1I9K6</accession>
<organism evidence="3 4">
    <name type="scientific">Marichromatium bheemlicum</name>
    <dbReference type="NCBI Taxonomy" id="365339"/>
    <lineage>
        <taxon>Bacteria</taxon>
        <taxon>Pseudomonadati</taxon>
        <taxon>Pseudomonadota</taxon>
        <taxon>Gammaproteobacteria</taxon>
        <taxon>Chromatiales</taxon>
        <taxon>Chromatiaceae</taxon>
        <taxon>Marichromatium</taxon>
    </lineage>
</organism>
<evidence type="ECO:0000313" key="4">
    <source>
        <dbReference type="Proteomes" id="UP000740754"/>
    </source>
</evidence>
<dbReference type="SUPFAM" id="SSF52833">
    <property type="entry name" value="Thioredoxin-like"/>
    <property type="match status" value="1"/>
</dbReference>
<dbReference type="CDD" id="cd02966">
    <property type="entry name" value="TlpA_like_family"/>
    <property type="match status" value="1"/>
</dbReference>
<dbReference type="PANTHER" id="PTHR42852">
    <property type="entry name" value="THIOL:DISULFIDE INTERCHANGE PROTEIN DSBE"/>
    <property type="match status" value="1"/>
</dbReference>
<dbReference type="Proteomes" id="UP000740754">
    <property type="component" value="Unassembled WGS sequence"/>
</dbReference>
<proteinExistence type="predicted"/>
<keyword evidence="1" id="KW-0676">Redox-active center</keyword>
<dbReference type="InterPro" id="IPR050553">
    <property type="entry name" value="Thioredoxin_ResA/DsbE_sf"/>
</dbReference>
<dbReference type="InterPro" id="IPR000866">
    <property type="entry name" value="AhpC/TSA"/>
</dbReference>
<evidence type="ECO:0000256" key="1">
    <source>
        <dbReference type="ARBA" id="ARBA00023284"/>
    </source>
</evidence>
<name>A0ABX1I9K6_9GAMM</name>
<dbReference type="Gene3D" id="3.40.30.10">
    <property type="entry name" value="Glutaredoxin"/>
    <property type="match status" value="1"/>
</dbReference>
<dbReference type="RefSeq" id="WP_168668150.1">
    <property type="nucleotide sequence ID" value="NZ_JAAXKX010000007.1"/>
</dbReference>
<dbReference type="Pfam" id="PF00578">
    <property type="entry name" value="AhpC-TSA"/>
    <property type="match status" value="1"/>
</dbReference>
<reference evidence="3 4" key="1">
    <citation type="submission" date="2020-04" db="EMBL/GenBank/DDBJ databases">
        <title>Draft Whole-Genome sequence of Marichromatium bheemlicum DSM 18632, type strain.</title>
        <authorList>
            <person name="Kyndt J.A."/>
            <person name="Meyer T.E."/>
        </authorList>
    </citation>
    <scope>NUCLEOTIDE SEQUENCE [LARGE SCALE GENOMIC DNA]</scope>
    <source>
        <strain evidence="3 4">DSM 18632</strain>
    </source>
</reference>
<dbReference type="InterPro" id="IPR013766">
    <property type="entry name" value="Thioredoxin_domain"/>
</dbReference>
<dbReference type="InterPro" id="IPR036249">
    <property type="entry name" value="Thioredoxin-like_sf"/>
</dbReference>
<dbReference type="InterPro" id="IPR017937">
    <property type="entry name" value="Thioredoxin_CS"/>
</dbReference>
<keyword evidence="4" id="KW-1185">Reference proteome</keyword>
<dbReference type="PROSITE" id="PS00194">
    <property type="entry name" value="THIOREDOXIN_1"/>
    <property type="match status" value="1"/>
</dbReference>
<evidence type="ECO:0000259" key="2">
    <source>
        <dbReference type="PROSITE" id="PS51352"/>
    </source>
</evidence>
<protein>
    <submittedName>
        <fullName evidence="3">TlpA family protein disulfide reductase</fullName>
    </submittedName>
</protein>
<comment type="caution">
    <text evidence="3">The sequence shown here is derived from an EMBL/GenBank/DDBJ whole genome shotgun (WGS) entry which is preliminary data.</text>
</comment>
<dbReference type="PROSITE" id="PS51352">
    <property type="entry name" value="THIOREDOXIN_2"/>
    <property type="match status" value="1"/>
</dbReference>
<dbReference type="PANTHER" id="PTHR42852:SF17">
    <property type="entry name" value="THIOREDOXIN-LIKE PROTEIN HI_1115"/>
    <property type="match status" value="1"/>
</dbReference>